<dbReference type="PANTHER" id="PTHR23098:SF16">
    <property type="entry name" value="REGULATORY PROTEIN ZESTE"/>
    <property type="match status" value="1"/>
</dbReference>
<sequence>MPGAKKDWRQWQKCWHDMKSKTKGKLSKIKSQMGQTGGGEPPEQVLSAWEDSLLNIIRPTVCEGHNSCMESVIEVESQEHVENVNDHDYVVNKETERNDPVDTTEMSDSENLPPQTSVQRSSKNKTPLGRRQEVKQSTEATINLTNVTKKRNVIISNYYTQKINLLREKK</sequence>
<dbReference type="Proteomes" id="UP001153636">
    <property type="component" value="Chromosome 2"/>
</dbReference>
<dbReference type="PANTHER" id="PTHR23098">
    <property type="entry name" value="AGAP001331-PA-RELATED"/>
    <property type="match status" value="1"/>
</dbReference>
<accession>A0A9P0CUR0</accession>
<protein>
    <recommendedName>
        <fullName evidence="4">Regulatory protein zeste</fullName>
    </recommendedName>
</protein>
<feature type="compositionally biased region" description="Basic and acidic residues" evidence="1">
    <location>
        <begin position="79"/>
        <end position="100"/>
    </location>
</feature>
<evidence type="ECO:0000256" key="1">
    <source>
        <dbReference type="SAM" id="MobiDB-lite"/>
    </source>
</evidence>
<feature type="region of interest" description="Disordered" evidence="1">
    <location>
        <begin position="79"/>
        <end position="137"/>
    </location>
</feature>
<evidence type="ECO:0008006" key="4">
    <source>
        <dbReference type="Google" id="ProtNLM"/>
    </source>
</evidence>
<dbReference type="GO" id="GO:0005634">
    <property type="term" value="C:nucleus"/>
    <property type="evidence" value="ECO:0007669"/>
    <property type="project" value="TreeGrafter"/>
</dbReference>
<dbReference type="EMBL" id="OV651814">
    <property type="protein sequence ID" value="CAH1106898.1"/>
    <property type="molecule type" value="Genomic_DNA"/>
</dbReference>
<organism evidence="2 3">
    <name type="scientific">Psylliodes chrysocephalus</name>
    <dbReference type="NCBI Taxonomy" id="3402493"/>
    <lineage>
        <taxon>Eukaryota</taxon>
        <taxon>Metazoa</taxon>
        <taxon>Ecdysozoa</taxon>
        <taxon>Arthropoda</taxon>
        <taxon>Hexapoda</taxon>
        <taxon>Insecta</taxon>
        <taxon>Pterygota</taxon>
        <taxon>Neoptera</taxon>
        <taxon>Endopterygota</taxon>
        <taxon>Coleoptera</taxon>
        <taxon>Polyphaga</taxon>
        <taxon>Cucujiformia</taxon>
        <taxon>Chrysomeloidea</taxon>
        <taxon>Chrysomelidae</taxon>
        <taxon>Galerucinae</taxon>
        <taxon>Alticini</taxon>
        <taxon>Psylliodes</taxon>
    </lineage>
</organism>
<name>A0A9P0CUR0_9CUCU</name>
<dbReference type="OrthoDB" id="7543230at2759"/>
<proteinExistence type="predicted"/>
<feature type="compositionally biased region" description="Polar residues" evidence="1">
    <location>
        <begin position="104"/>
        <end position="125"/>
    </location>
</feature>
<evidence type="ECO:0000313" key="3">
    <source>
        <dbReference type="Proteomes" id="UP001153636"/>
    </source>
</evidence>
<dbReference type="AlphaFoldDB" id="A0A9P0CUR0"/>
<keyword evidence="3" id="KW-1185">Reference proteome</keyword>
<evidence type="ECO:0000313" key="2">
    <source>
        <dbReference type="EMBL" id="CAH1106898.1"/>
    </source>
</evidence>
<reference evidence="2" key="1">
    <citation type="submission" date="2022-01" db="EMBL/GenBank/DDBJ databases">
        <authorList>
            <person name="King R."/>
        </authorList>
    </citation>
    <scope>NUCLEOTIDE SEQUENCE</scope>
</reference>
<gene>
    <name evidence="2" type="ORF">PSYICH_LOCUS7438</name>
</gene>